<dbReference type="InterPro" id="IPR013341">
    <property type="entry name" value="Mandelate_racemase_N_dom"/>
</dbReference>
<dbReference type="PANTHER" id="PTHR48080:SF3">
    <property type="entry name" value="ENOLASE SUPERFAMILY MEMBER DDB_G0284701"/>
    <property type="match status" value="1"/>
</dbReference>
<evidence type="ECO:0000259" key="3">
    <source>
        <dbReference type="SMART" id="SM00922"/>
    </source>
</evidence>
<comment type="caution">
    <text evidence="4">The sequence shown here is derived from an EMBL/GenBank/DDBJ whole genome shotgun (WGS) entry which is preliminary data.</text>
</comment>
<dbReference type="EMBL" id="JAOWLA010000021">
    <property type="protein sequence ID" value="MCV2866578.1"/>
    <property type="molecule type" value="Genomic_DNA"/>
</dbReference>
<dbReference type="SUPFAM" id="SSF54826">
    <property type="entry name" value="Enolase N-terminal domain-like"/>
    <property type="match status" value="1"/>
</dbReference>
<name>A0ABT2Z601_9RHOB</name>
<evidence type="ECO:0000313" key="5">
    <source>
        <dbReference type="Proteomes" id="UP001652503"/>
    </source>
</evidence>
<evidence type="ECO:0000313" key="4">
    <source>
        <dbReference type="EMBL" id="MCV2866578.1"/>
    </source>
</evidence>
<dbReference type="InterPro" id="IPR029017">
    <property type="entry name" value="Enolase-like_N"/>
</dbReference>
<dbReference type="Proteomes" id="UP001652503">
    <property type="component" value="Unassembled WGS sequence"/>
</dbReference>
<dbReference type="SFLD" id="SFLDS00001">
    <property type="entry name" value="Enolase"/>
    <property type="match status" value="1"/>
</dbReference>
<dbReference type="Gene3D" id="3.20.20.120">
    <property type="entry name" value="Enolase-like C-terminal domain"/>
    <property type="match status" value="1"/>
</dbReference>
<organism evidence="4 5">
    <name type="scientific">Albidovulum sediminicola</name>
    <dbReference type="NCBI Taxonomy" id="2984331"/>
    <lineage>
        <taxon>Bacteria</taxon>
        <taxon>Pseudomonadati</taxon>
        <taxon>Pseudomonadota</taxon>
        <taxon>Alphaproteobacteria</taxon>
        <taxon>Rhodobacterales</taxon>
        <taxon>Paracoccaceae</taxon>
        <taxon>Albidovulum</taxon>
    </lineage>
</organism>
<dbReference type="InterPro" id="IPR029065">
    <property type="entry name" value="Enolase_C-like"/>
</dbReference>
<reference evidence="4 5" key="1">
    <citation type="submission" date="2022-10" db="EMBL/GenBank/DDBJ databases">
        <title>Defluviimonas sp. nov., isolated from ocean surface water.</title>
        <authorList>
            <person name="He W."/>
            <person name="Wang L."/>
            <person name="Zhang D.-F."/>
        </authorList>
    </citation>
    <scope>NUCLEOTIDE SEQUENCE [LARGE SCALE GENOMIC DNA]</scope>
    <source>
        <strain evidence="4 5">WL0075</strain>
    </source>
</reference>
<evidence type="ECO:0000256" key="1">
    <source>
        <dbReference type="ARBA" id="ARBA00008031"/>
    </source>
</evidence>
<dbReference type="InterPro" id="IPR034593">
    <property type="entry name" value="DgoD-like"/>
</dbReference>
<protein>
    <submittedName>
        <fullName evidence="4">Mandelate racemase/muconate lactonizing enzyme family protein</fullName>
    </submittedName>
</protein>
<keyword evidence="2" id="KW-0479">Metal-binding</keyword>
<dbReference type="InterPro" id="IPR013342">
    <property type="entry name" value="Mandelate_racemase_C"/>
</dbReference>
<dbReference type="SMART" id="SM00922">
    <property type="entry name" value="MR_MLE"/>
    <property type="match status" value="1"/>
</dbReference>
<sequence>MKITRITVWAIDLPLSKPYWLSGGRLKFERLDSTFVRLDTDAGISGWGEGCPWGTTYLPAHGTGIRAGIATLAPAVLGRDPRSLRALNDAMDVQLPGHLYVKSAIDMAAWDILGQSAGLPLWQLFGGTEAVPVAVNSSISTGTPEEMIALIREASAKGYRTHSAKLGGHDIAADIARIEAISAALPADEKVTYDINRAWTPGVAVQVLNSVAARDWVEQPCETLDQCAHVARRVRNPIMLDECLHSFQDHLDAWRLGACEGVKVKPNRVGGLTRALQIRDFGVSVGWQMHIEDLGGSALADTAAIHLASATPTANRLASWLCHYHLAVDPVPGQGARNNGGFATPPSAPGLGVIPEVARLGDPVAVYEVEA</sequence>
<feature type="domain" description="Mandelate racemase/muconate lactonizing enzyme C-terminal" evidence="3">
    <location>
        <begin position="144"/>
        <end position="237"/>
    </location>
</feature>
<evidence type="ECO:0000256" key="2">
    <source>
        <dbReference type="ARBA" id="ARBA00022723"/>
    </source>
</evidence>
<keyword evidence="5" id="KW-1185">Reference proteome</keyword>
<dbReference type="SFLD" id="SFLDG00180">
    <property type="entry name" value="muconate_cycloisomerase"/>
    <property type="match status" value="1"/>
</dbReference>
<dbReference type="Gene3D" id="3.30.390.10">
    <property type="entry name" value="Enolase-like, N-terminal domain"/>
    <property type="match status" value="1"/>
</dbReference>
<proteinExistence type="inferred from homology"/>
<dbReference type="PANTHER" id="PTHR48080">
    <property type="entry name" value="D-GALACTONATE DEHYDRATASE-RELATED"/>
    <property type="match status" value="1"/>
</dbReference>
<dbReference type="RefSeq" id="WP_263723114.1">
    <property type="nucleotide sequence ID" value="NZ_JAOWLA010000021.1"/>
</dbReference>
<accession>A0ABT2Z601</accession>
<dbReference type="SUPFAM" id="SSF51604">
    <property type="entry name" value="Enolase C-terminal domain-like"/>
    <property type="match status" value="1"/>
</dbReference>
<comment type="similarity">
    <text evidence="1">Belongs to the mandelate racemase/muconate lactonizing enzyme family.</text>
</comment>
<dbReference type="Pfam" id="PF13378">
    <property type="entry name" value="MR_MLE_C"/>
    <property type="match status" value="1"/>
</dbReference>
<dbReference type="Pfam" id="PF02746">
    <property type="entry name" value="MR_MLE_N"/>
    <property type="match status" value="1"/>
</dbReference>
<dbReference type="InterPro" id="IPR036849">
    <property type="entry name" value="Enolase-like_C_sf"/>
</dbReference>
<gene>
    <name evidence="4" type="ORF">OE647_17840</name>
</gene>